<dbReference type="AlphaFoldDB" id="A0A1G8EH76"/>
<dbReference type="InterPro" id="IPR014347">
    <property type="entry name" value="Tautomerase/MIF_sf"/>
</dbReference>
<keyword evidence="2 4" id="KW-0413">Isomerase</keyword>
<proteinExistence type="inferred from homology"/>
<evidence type="ECO:0000313" key="6">
    <source>
        <dbReference type="EMBL" id="SDH69274.1"/>
    </source>
</evidence>
<dbReference type="PANTHER" id="PTHR35530">
    <property type="entry name" value="TAUTOMERASE-RELATED"/>
    <property type="match status" value="1"/>
</dbReference>
<dbReference type="GO" id="GO:0016853">
    <property type="term" value="F:isomerase activity"/>
    <property type="evidence" value="ECO:0007669"/>
    <property type="project" value="UniProtKB-UniRule"/>
</dbReference>
<dbReference type="InterPro" id="IPR004370">
    <property type="entry name" value="4-OT-like_dom"/>
</dbReference>
<feature type="domain" description="4-oxalocrotonate tautomerase-like" evidence="5">
    <location>
        <begin position="2"/>
        <end position="61"/>
    </location>
</feature>
<evidence type="ECO:0000259" key="5">
    <source>
        <dbReference type="Pfam" id="PF01361"/>
    </source>
</evidence>
<dbReference type="STRING" id="568899.SAMN05192534_10998"/>
<evidence type="ECO:0000313" key="7">
    <source>
        <dbReference type="Proteomes" id="UP000199163"/>
    </source>
</evidence>
<protein>
    <recommendedName>
        <fullName evidence="4">Tautomerase</fullName>
        <ecNumber evidence="4">5.3.2.-</ecNumber>
    </recommendedName>
</protein>
<dbReference type="Pfam" id="PF01361">
    <property type="entry name" value="Tautomerase"/>
    <property type="match status" value="1"/>
</dbReference>
<name>A0A1G8EH76_9BACI</name>
<dbReference type="Gene3D" id="3.30.429.10">
    <property type="entry name" value="Macrophage Migration Inhibitory Factor"/>
    <property type="match status" value="1"/>
</dbReference>
<dbReference type="OrthoDB" id="9804765at2"/>
<reference evidence="6 7" key="1">
    <citation type="submission" date="2016-10" db="EMBL/GenBank/DDBJ databases">
        <authorList>
            <person name="de Groot N.N."/>
        </authorList>
    </citation>
    <scope>NUCLEOTIDE SEQUENCE [LARGE SCALE GENOMIC DNA]</scope>
    <source>
        <strain evidence="6 7">DSM 21632</strain>
    </source>
</reference>
<dbReference type="InterPro" id="IPR018191">
    <property type="entry name" value="4-OT"/>
</dbReference>
<dbReference type="CDD" id="cd00491">
    <property type="entry name" value="4Oxalocrotonate_Tautomerase"/>
    <property type="match status" value="1"/>
</dbReference>
<feature type="active site" description="Proton acceptor; via imino nitrogen" evidence="3">
    <location>
        <position position="2"/>
    </location>
</feature>
<organism evidence="6 7">
    <name type="scientific">Alteribacillus persepolensis</name>
    <dbReference type="NCBI Taxonomy" id="568899"/>
    <lineage>
        <taxon>Bacteria</taxon>
        <taxon>Bacillati</taxon>
        <taxon>Bacillota</taxon>
        <taxon>Bacilli</taxon>
        <taxon>Bacillales</taxon>
        <taxon>Bacillaceae</taxon>
        <taxon>Alteribacillus</taxon>
    </lineage>
</organism>
<dbReference type="NCBIfam" id="NF002571">
    <property type="entry name" value="PRK02220.1"/>
    <property type="match status" value="1"/>
</dbReference>
<keyword evidence="7" id="KW-1185">Reference proteome</keyword>
<evidence type="ECO:0000256" key="1">
    <source>
        <dbReference type="ARBA" id="ARBA00006723"/>
    </source>
</evidence>
<sequence length="66" mass="7593">MPFIQVNILKGRSPEQKEKLIREMTNVAMDVLDAPEQSVRVMIQEMEPEHWGIAGESIKKRKEGSK</sequence>
<dbReference type="PANTHER" id="PTHR35530:SF1">
    <property type="entry name" value="2-HYDROXYMUCONATE TAUTOMERASE"/>
    <property type="match status" value="1"/>
</dbReference>
<dbReference type="EMBL" id="FNDK01000009">
    <property type="protein sequence ID" value="SDH69274.1"/>
    <property type="molecule type" value="Genomic_DNA"/>
</dbReference>
<dbReference type="SUPFAM" id="SSF55331">
    <property type="entry name" value="Tautomerase/MIF"/>
    <property type="match status" value="1"/>
</dbReference>
<dbReference type="NCBIfam" id="TIGR00013">
    <property type="entry name" value="taut"/>
    <property type="match status" value="1"/>
</dbReference>
<gene>
    <name evidence="6" type="ORF">SAMN05192534_10998</name>
</gene>
<evidence type="ECO:0000256" key="2">
    <source>
        <dbReference type="ARBA" id="ARBA00023235"/>
    </source>
</evidence>
<accession>A0A1G8EH76</accession>
<dbReference type="EC" id="5.3.2.-" evidence="4"/>
<evidence type="ECO:0000256" key="4">
    <source>
        <dbReference type="RuleBase" id="RU362032"/>
    </source>
</evidence>
<dbReference type="Proteomes" id="UP000199163">
    <property type="component" value="Unassembled WGS sequence"/>
</dbReference>
<comment type="similarity">
    <text evidence="1 4">Belongs to the 4-oxalocrotonate tautomerase family.</text>
</comment>
<evidence type="ECO:0000256" key="3">
    <source>
        <dbReference type="PIRSR" id="PIRSR618191-1"/>
    </source>
</evidence>